<gene>
    <name evidence="1" type="ORF">HKK74_18740</name>
</gene>
<dbReference type="InterPro" id="IPR012964">
    <property type="entry name" value="DUF1702"/>
</dbReference>
<reference evidence="1 2" key="1">
    <citation type="submission" date="2020-06" db="EMBL/GenBank/DDBJ databases">
        <title>Actinomadura xiongansis sp. nov., isolated from soil of Baiyangdian.</title>
        <authorList>
            <person name="Zhang X."/>
        </authorList>
    </citation>
    <scope>NUCLEOTIDE SEQUENCE [LARGE SCALE GENOMIC DNA]</scope>
    <source>
        <strain evidence="1 2">HBUM206468</strain>
    </source>
</reference>
<comment type="caution">
    <text evidence="1">The sequence shown here is derived from an EMBL/GenBank/DDBJ whole genome shotgun (WGS) entry which is preliminary data.</text>
</comment>
<evidence type="ECO:0000313" key="1">
    <source>
        <dbReference type="EMBL" id="MBC6467515.1"/>
    </source>
</evidence>
<keyword evidence="2" id="KW-1185">Reference proteome</keyword>
<dbReference type="Pfam" id="PF08012">
    <property type="entry name" value="DUF1702"/>
    <property type="match status" value="1"/>
</dbReference>
<sequence>MPTVLGSLRRLVLAPTLAEVTFGRRGFPAEPTAAARRLEAIPQSVICGFEWGIDTRDQWELERRLDFVIPELRGFAYEGATMACTVLDAMRGGRGHRARDLLVGPGQPHIFLAYIGIGFAMARLPRVLWKKVMPDLTGSAYYPTMSWLAVDGYGFDRAYFDTRRWVDRQEVPSPYPWEGAPDYFLRAVDQGIGRALWFIVGGRAPDVAAAVRRFAEHRQADLWSGVGLAAAFAGGGEPADLAVLRRDAGEYRAELAQGVVFAAKARSYAGFVPVHTEVTATALAGLSTEAAVALADGAAVPAGAAGAVPAYELWRRNVRNHFASEVDLSAG</sequence>
<proteinExistence type="predicted"/>
<protein>
    <submittedName>
        <fullName evidence="1">DUF1702 family protein</fullName>
    </submittedName>
</protein>
<dbReference type="Proteomes" id="UP000805614">
    <property type="component" value="Unassembled WGS sequence"/>
</dbReference>
<dbReference type="EMBL" id="JABVEC010000013">
    <property type="protein sequence ID" value="MBC6467515.1"/>
    <property type="molecule type" value="Genomic_DNA"/>
</dbReference>
<name>A0ABR7LSQ7_9ACTN</name>
<accession>A0ABR7LSQ7</accession>
<evidence type="ECO:0000313" key="2">
    <source>
        <dbReference type="Proteomes" id="UP000805614"/>
    </source>
</evidence>
<organism evidence="1 2">
    <name type="scientific">Actinomadura alba</name>
    <dbReference type="NCBI Taxonomy" id="406431"/>
    <lineage>
        <taxon>Bacteria</taxon>
        <taxon>Bacillati</taxon>
        <taxon>Actinomycetota</taxon>
        <taxon>Actinomycetes</taxon>
        <taxon>Streptosporangiales</taxon>
        <taxon>Thermomonosporaceae</taxon>
        <taxon>Actinomadura</taxon>
    </lineage>
</organism>
<dbReference type="RefSeq" id="WP_187244527.1">
    <property type="nucleotide sequence ID" value="NZ_BAAAOK010000004.1"/>
</dbReference>